<keyword evidence="2" id="KW-0812">Transmembrane</keyword>
<name>A0A397WNC4_9ARCH</name>
<dbReference type="PANTHER" id="PTHR10046">
    <property type="entry name" value="ATP DEPENDENT LON PROTEASE FAMILY MEMBER"/>
    <property type="match status" value="1"/>
</dbReference>
<sequence length="253" mass="28156">MTNEVKNFFKELIIFLAGLLVGVFLSIQIFKQSNISNIFDQTLNDFTTNHTVFPTVAVTSNGEGVLEYGVLKIMPGNGKVYLGINPFVEADTQYSIETAKRYVCNLLNVDCSKYDFTVDILSNATLVGGPSAGLAFAIAFYCLLQGKNVSNQIAATGTIDTNGNIGPIGGVFEKALAAAENNKKIFFLPKGQSVVYTYDKVEKRREIYPGFYYMEIEYVPKQINLTQIFLEKYNMQIVEVSNFKEILNYNICG</sequence>
<dbReference type="SUPFAM" id="SSF54211">
    <property type="entry name" value="Ribosomal protein S5 domain 2-like"/>
    <property type="match status" value="1"/>
</dbReference>
<comment type="caution">
    <text evidence="4">The sequence shown here is derived from an EMBL/GenBank/DDBJ whole genome shotgun (WGS) entry which is preliminary data.</text>
</comment>
<dbReference type="InterPro" id="IPR014721">
    <property type="entry name" value="Ribsml_uS5_D2-typ_fold_subgr"/>
</dbReference>
<gene>
    <name evidence="4" type="ORF">BXU00_00475</name>
</gene>
<accession>A0A397WNC4</accession>
<dbReference type="InterPro" id="IPR008269">
    <property type="entry name" value="Lon_proteolytic"/>
</dbReference>
<dbReference type="GO" id="GO:0005524">
    <property type="term" value="F:ATP binding"/>
    <property type="evidence" value="ECO:0007669"/>
    <property type="project" value="InterPro"/>
</dbReference>
<dbReference type="EMBL" id="MWMI01000001">
    <property type="protein sequence ID" value="RIB35570.1"/>
    <property type="molecule type" value="Genomic_DNA"/>
</dbReference>
<evidence type="ECO:0000256" key="1">
    <source>
        <dbReference type="ARBA" id="ARBA00004141"/>
    </source>
</evidence>
<dbReference type="Gene3D" id="3.30.230.10">
    <property type="match status" value="1"/>
</dbReference>
<dbReference type="GO" id="GO:0004176">
    <property type="term" value="F:ATP-dependent peptidase activity"/>
    <property type="evidence" value="ECO:0007669"/>
    <property type="project" value="InterPro"/>
</dbReference>
<dbReference type="GO" id="GO:0016020">
    <property type="term" value="C:membrane"/>
    <property type="evidence" value="ECO:0007669"/>
    <property type="project" value="UniProtKB-SubCell"/>
</dbReference>
<dbReference type="InterPro" id="IPR020568">
    <property type="entry name" value="Ribosomal_Su5_D2-typ_SF"/>
</dbReference>
<dbReference type="AlphaFoldDB" id="A0A397WNC4"/>
<dbReference type="InterPro" id="IPR027065">
    <property type="entry name" value="Lon_Prtase"/>
</dbReference>
<dbReference type="PRINTS" id="PR00830">
    <property type="entry name" value="ENDOLAPTASE"/>
</dbReference>
<reference evidence="4 5" key="1">
    <citation type="journal article" date="2018" name="Syst. Appl. Microbiol.">
        <title>A new symbiotic nanoarchaeote (Candidatus Nanoclepta minutus) and its host (Zestosphaera tikiterensis gen. nov., sp. nov.) from a New Zealand hot spring.</title>
        <authorList>
            <person name="St John E."/>
            <person name="Liu Y."/>
            <person name="Podar M."/>
            <person name="Stott M.B."/>
            <person name="Meneghin J."/>
            <person name="Chen Z."/>
            <person name="Lagutin K."/>
            <person name="Mitchell K."/>
            <person name="Reysenbach A.L."/>
        </authorList>
    </citation>
    <scope>NUCLEOTIDE SEQUENCE [LARGE SCALE GENOMIC DNA]</scope>
    <source>
        <strain evidence="4">NZ3</strain>
    </source>
</reference>
<organism evidence="4 5">
    <name type="scientific">Candidatus Nanoclepta minutus</name>
    <dbReference type="NCBI Taxonomy" id="1940235"/>
    <lineage>
        <taxon>Archaea</taxon>
        <taxon>Nanobdellota</taxon>
        <taxon>Candidatus Nanoclepta</taxon>
    </lineage>
</organism>
<keyword evidence="2" id="KW-1133">Transmembrane helix</keyword>
<evidence type="ECO:0000256" key="2">
    <source>
        <dbReference type="SAM" id="Phobius"/>
    </source>
</evidence>
<keyword evidence="2" id="KW-0472">Membrane</keyword>
<evidence type="ECO:0000259" key="3">
    <source>
        <dbReference type="PROSITE" id="PS51786"/>
    </source>
</evidence>
<dbReference type="PROSITE" id="PS51786">
    <property type="entry name" value="LON_PROTEOLYTIC"/>
    <property type="match status" value="1"/>
</dbReference>
<dbReference type="Pfam" id="PF05362">
    <property type="entry name" value="Lon_C"/>
    <property type="match status" value="1"/>
</dbReference>
<evidence type="ECO:0000313" key="4">
    <source>
        <dbReference type="EMBL" id="RIB35570.1"/>
    </source>
</evidence>
<feature type="domain" description="Lon proteolytic" evidence="3">
    <location>
        <begin position="54"/>
        <end position="253"/>
    </location>
</feature>
<protein>
    <recommendedName>
        <fullName evidence="3">Lon proteolytic domain-containing protein</fullName>
    </recommendedName>
</protein>
<dbReference type="GO" id="GO:0030163">
    <property type="term" value="P:protein catabolic process"/>
    <property type="evidence" value="ECO:0007669"/>
    <property type="project" value="InterPro"/>
</dbReference>
<dbReference type="GO" id="GO:0006508">
    <property type="term" value="P:proteolysis"/>
    <property type="evidence" value="ECO:0007669"/>
    <property type="project" value="InterPro"/>
</dbReference>
<proteinExistence type="predicted"/>
<feature type="transmembrane region" description="Helical" evidence="2">
    <location>
        <begin position="12"/>
        <end position="30"/>
    </location>
</feature>
<comment type="subcellular location">
    <subcellularLocation>
        <location evidence="1">Membrane</location>
        <topology evidence="1">Multi-pass membrane protein</topology>
    </subcellularLocation>
</comment>
<dbReference type="Proteomes" id="UP000266622">
    <property type="component" value="Unassembled WGS sequence"/>
</dbReference>
<evidence type="ECO:0000313" key="5">
    <source>
        <dbReference type="Proteomes" id="UP000266622"/>
    </source>
</evidence>
<dbReference type="GO" id="GO:0004252">
    <property type="term" value="F:serine-type endopeptidase activity"/>
    <property type="evidence" value="ECO:0007669"/>
    <property type="project" value="InterPro"/>
</dbReference>